<feature type="domain" description="Sodium/calcium exchanger membrane region" evidence="6">
    <location>
        <begin position="3"/>
        <end position="142"/>
    </location>
</feature>
<feature type="domain" description="Sodium/calcium exchanger membrane region" evidence="6">
    <location>
        <begin position="164"/>
        <end position="303"/>
    </location>
</feature>
<feature type="transmembrane region" description="Helical" evidence="5">
    <location>
        <begin position="227"/>
        <end position="250"/>
    </location>
</feature>
<evidence type="ECO:0000313" key="8">
    <source>
        <dbReference type="Proteomes" id="UP000238338"/>
    </source>
</evidence>
<feature type="transmembrane region" description="Helical" evidence="5">
    <location>
        <begin position="157"/>
        <end position="182"/>
    </location>
</feature>
<feature type="transmembrane region" description="Helical" evidence="5">
    <location>
        <begin position="262"/>
        <end position="279"/>
    </location>
</feature>
<feature type="transmembrane region" description="Helical" evidence="5">
    <location>
        <begin position="194"/>
        <end position="221"/>
    </location>
</feature>
<name>A0A2S8SC79_9RHOB</name>
<dbReference type="RefSeq" id="WP_105512662.1">
    <property type="nucleotide sequence ID" value="NZ_PVEP01000001.1"/>
</dbReference>
<keyword evidence="4 5" id="KW-0472">Membrane</keyword>
<dbReference type="GO" id="GO:0006874">
    <property type="term" value="P:intracellular calcium ion homeostasis"/>
    <property type="evidence" value="ECO:0007669"/>
    <property type="project" value="TreeGrafter"/>
</dbReference>
<evidence type="ECO:0000259" key="6">
    <source>
        <dbReference type="Pfam" id="PF01699"/>
    </source>
</evidence>
<dbReference type="Gene3D" id="1.20.1420.30">
    <property type="entry name" value="NCX, central ion-binding region"/>
    <property type="match status" value="1"/>
</dbReference>
<dbReference type="Proteomes" id="UP000238338">
    <property type="component" value="Unassembled WGS sequence"/>
</dbReference>
<dbReference type="Gene3D" id="6.10.280.80">
    <property type="entry name" value="NCX, peripheral helical region"/>
    <property type="match status" value="1"/>
</dbReference>
<evidence type="ECO:0000256" key="2">
    <source>
        <dbReference type="ARBA" id="ARBA00022692"/>
    </source>
</evidence>
<reference evidence="7 8" key="1">
    <citation type="submission" date="2018-02" db="EMBL/GenBank/DDBJ databases">
        <title>Genomic Encyclopedia of Archaeal and Bacterial Type Strains, Phase II (KMG-II): from individual species to whole genera.</title>
        <authorList>
            <person name="Goeker M."/>
        </authorList>
    </citation>
    <scope>NUCLEOTIDE SEQUENCE [LARGE SCALE GENOMIC DNA]</scope>
    <source>
        <strain evidence="7 8">DSM 18921</strain>
    </source>
</reference>
<feature type="transmembrane region" description="Helical" evidence="5">
    <location>
        <begin position="66"/>
        <end position="91"/>
    </location>
</feature>
<dbReference type="PANTHER" id="PTHR10846">
    <property type="entry name" value="SODIUM/POTASSIUM/CALCIUM EXCHANGER"/>
    <property type="match status" value="1"/>
</dbReference>
<keyword evidence="3 5" id="KW-1133">Transmembrane helix</keyword>
<dbReference type="OrthoDB" id="9794225at2"/>
<feature type="transmembrane region" description="Helical" evidence="5">
    <location>
        <begin position="285"/>
        <end position="303"/>
    </location>
</feature>
<protein>
    <submittedName>
        <fullName evidence="7">Cation:H+ antiporter</fullName>
    </submittedName>
</protein>
<evidence type="ECO:0000256" key="3">
    <source>
        <dbReference type="ARBA" id="ARBA00022989"/>
    </source>
</evidence>
<feature type="transmembrane region" description="Helical" evidence="5">
    <location>
        <begin position="128"/>
        <end position="145"/>
    </location>
</feature>
<comment type="caution">
    <text evidence="7">The sequence shown here is derived from an EMBL/GenBank/DDBJ whole genome shotgun (WGS) entry which is preliminary data.</text>
</comment>
<evidence type="ECO:0000256" key="5">
    <source>
        <dbReference type="SAM" id="Phobius"/>
    </source>
</evidence>
<evidence type="ECO:0000256" key="1">
    <source>
        <dbReference type="ARBA" id="ARBA00004141"/>
    </source>
</evidence>
<evidence type="ECO:0000313" key="7">
    <source>
        <dbReference type="EMBL" id="PQV58373.1"/>
    </source>
</evidence>
<proteinExistence type="predicted"/>
<dbReference type="EMBL" id="PVEP01000001">
    <property type="protein sequence ID" value="PQV58373.1"/>
    <property type="molecule type" value="Genomic_DNA"/>
</dbReference>
<comment type="subcellular location">
    <subcellularLocation>
        <location evidence="1">Membrane</location>
        <topology evidence="1">Multi-pass membrane protein</topology>
    </subcellularLocation>
</comment>
<sequence>MVYVLFVLGLVGLFLGGEFLVRGSVGIAQRLVIPPLIIGLTVVGFGTSMPELLVSVQAALAGAPDIAIGNVIGSNIANVLLILGLTALVLPVPISFERTKRDFIVVVAASLVLWGILFGGMVFRWQGIGLVAALLIYLAVSIRAGKEVEHEALDVPSAALGLSPLIALGGLVVLIIGAKLLVESASEIARDFGVSEAVIGLSIVAIGTSLPELATSAMAALRGHSEIAVGNIVGSCIFNILGILGITAIVEPIPVDPRFAHLDMGVAVAAILAMLWFAIRPGQVGRAGGAVLLAGYAAYMVLLA</sequence>
<dbReference type="GO" id="GO:0005886">
    <property type="term" value="C:plasma membrane"/>
    <property type="evidence" value="ECO:0007669"/>
    <property type="project" value="TreeGrafter"/>
</dbReference>
<dbReference type="GO" id="GO:0008273">
    <property type="term" value="F:calcium, potassium:sodium antiporter activity"/>
    <property type="evidence" value="ECO:0007669"/>
    <property type="project" value="TreeGrafter"/>
</dbReference>
<feature type="transmembrane region" description="Helical" evidence="5">
    <location>
        <begin position="103"/>
        <end position="123"/>
    </location>
</feature>
<dbReference type="InterPro" id="IPR004481">
    <property type="entry name" value="K/Na/Ca-exchanger"/>
</dbReference>
<dbReference type="GO" id="GO:0005262">
    <property type="term" value="F:calcium channel activity"/>
    <property type="evidence" value="ECO:0007669"/>
    <property type="project" value="TreeGrafter"/>
</dbReference>
<dbReference type="PANTHER" id="PTHR10846:SF8">
    <property type="entry name" value="INNER MEMBRANE PROTEIN YRBG"/>
    <property type="match status" value="1"/>
</dbReference>
<organism evidence="7 8">
    <name type="scientific">Albidovulum denitrificans</name>
    <dbReference type="NCBI Taxonomy" id="404881"/>
    <lineage>
        <taxon>Bacteria</taxon>
        <taxon>Pseudomonadati</taxon>
        <taxon>Pseudomonadota</taxon>
        <taxon>Alphaproteobacteria</taxon>
        <taxon>Rhodobacterales</taxon>
        <taxon>Paracoccaceae</taxon>
        <taxon>Albidovulum</taxon>
    </lineage>
</organism>
<gene>
    <name evidence="7" type="ORF">LX70_00185</name>
</gene>
<dbReference type="NCBIfam" id="TIGR00367">
    <property type="entry name" value="calcium/sodium antiporter"/>
    <property type="match status" value="1"/>
</dbReference>
<keyword evidence="8" id="KW-1185">Reference proteome</keyword>
<keyword evidence="2 5" id="KW-0812">Transmembrane</keyword>
<dbReference type="InterPro" id="IPR004837">
    <property type="entry name" value="NaCa_Exmemb"/>
</dbReference>
<dbReference type="AlphaFoldDB" id="A0A2S8SC79"/>
<dbReference type="Pfam" id="PF01699">
    <property type="entry name" value="Na_Ca_ex"/>
    <property type="match status" value="2"/>
</dbReference>
<feature type="transmembrane region" description="Helical" evidence="5">
    <location>
        <begin position="33"/>
        <end position="54"/>
    </location>
</feature>
<evidence type="ECO:0000256" key="4">
    <source>
        <dbReference type="ARBA" id="ARBA00023136"/>
    </source>
</evidence>
<dbReference type="InterPro" id="IPR044880">
    <property type="entry name" value="NCX_ion-bd_dom_sf"/>
</dbReference>
<accession>A0A2S8SC79</accession>